<dbReference type="AlphaFoldDB" id="A0A645CV40"/>
<dbReference type="EMBL" id="VSSQ01030293">
    <property type="protein sequence ID" value="MPM80764.1"/>
    <property type="molecule type" value="Genomic_DNA"/>
</dbReference>
<organism evidence="2">
    <name type="scientific">bioreactor metagenome</name>
    <dbReference type="NCBI Taxonomy" id="1076179"/>
    <lineage>
        <taxon>unclassified sequences</taxon>
        <taxon>metagenomes</taxon>
        <taxon>ecological metagenomes</taxon>
    </lineage>
</organism>
<evidence type="ECO:0000256" key="1">
    <source>
        <dbReference type="ARBA" id="ARBA00009981"/>
    </source>
</evidence>
<accession>A0A645CV40</accession>
<name>A0A645CV40_9ZZZZ</name>
<evidence type="ECO:0000313" key="2">
    <source>
        <dbReference type="EMBL" id="MPM80764.1"/>
    </source>
</evidence>
<dbReference type="InterPro" id="IPR036165">
    <property type="entry name" value="YefM-like_sf"/>
</dbReference>
<comment type="similarity">
    <text evidence="1">Belongs to the phD/YefM antitoxin family.</text>
</comment>
<sequence length="111" mass="12735">MRKESVSMKSIMDMIVPITRFNRGEASKIFDEVDEKGFKLVLKNNVLACVLVQPERYEAMVEALEDYALYFEAERRTKSAESEGFISSEKVYADLGINESDLDDIEVEIEQ</sequence>
<evidence type="ECO:0008006" key="3">
    <source>
        <dbReference type="Google" id="ProtNLM"/>
    </source>
</evidence>
<dbReference type="SUPFAM" id="SSF143120">
    <property type="entry name" value="YefM-like"/>
    <property type="match status" value="1"/>
</dbReference>
<gene>
    <name evidence="2" type="ORF">SDC9_127814</name>
</gene>
<comment type="caution">
    <text evidence="2">The sequence shown here is derived from an EMBL/GenBank/DDBJ whole genome shotgun (WGS) entry which is preliminary data.</text>
</comment>
<reference evidence="2" key="1">
    <citation type="submission" date="2019-08" db="EMBL/GenBank/DDBJ databases">
        <authorList>
            <person name="Kucharzyk K."/>
            <person name="Murdoch R.W."/>
            <person name="Higgins S."/>
            <person name="Loffler F."/>
        </authorList>
    </citation>
    <scope>NUCLEOTIDE SEQUENCE</scope>
</reference>
<proteinExistence type="inferred from homology"/>
<protein>
    <recommendedName>
        <fullName evidence="3">Antitoxin YafN</fullName>
    </recommendedName>
</protein>